<evidence type="ECO:0000313" key="3">
    <source>
        <dbReference type="Proteomes" id="UP000198822"/>
    </source>
</evidence>
<organism evidence="2 3">
    <name type="scientific">Agrococcus jejuensis</name>
    <dbReference type="NCBI Taxonomy" id="399736"/>
    <lineage>
        <taxon>Bacteria</taxon>
        <taxon>Bacillati</taxon>
        <taxon>Actinomycetota</taxon>
        <taxon>Actinomycetes</taxon>
        <taxon>Micrococcales</taxon>
        <taxon>Microbacteriaceae</taxon>
        <taxon>Agrococcus</taxon>
    </lineage>
</organism>
<accession>A0A1G8FNX4</accession>
<keyword evidence="1" id="KW-0472">Membrane</keyword>
<dbReference type="Proteomes" id="UP000198822">
    <property type="component" value="Chromosome I"/>
</dbReference>
<evidence type="ECO:0000313" key="2">
    <source>
        <dbReference type="EMBL" id="SDH83784.1"/>
    </source>
</evidence>
<evidence type="ECO:0000256" key="1">
    <source>
        <dbReference type="SAM" id="Phobius"/>
    </source>
</evidence>
<sequence length="138" mass="14852">MRAHAAFVVWIATCGLLVLVAVLIVASVLAGSIHTPPATLLAAPALLWIATWVGLTFGTVWWYRRGIAAAAASPDLEQRERAGRLMQVRPIFVGRNLSGVDLAGLPETRVARWLHSWWPMVCHLVGLALVLLAAAGSR</sequence>
<dbReference type="AlphaFoldDB" id="A0A1G8FNX4"/>
<keyword evidence="1" id="KW-1133">Transmembrane helix</keyword>
<name>A0A1G8FNX4_9MICO</name>
<dbReference type="STRING" id="399736.SAMN04489720_2552"/>
<keyword evidence="3" id="KW-1185">Reference proteome</keyword>
<proteinExistence type="predicted"/>
<reference evidence="3" key="1">
    <citation type="submission" date="2016-10" db="EMBL/GenBank/DDBJ databases">
        <authorList>
            <person name="Varghese N."/>
            <person name="Submissions S."/>
        </authorList>
    </citation>
    <scope>NUCLEOTIDE SEQUENCE [LARGE SCALE GENOMIC DNA]</scope>
    <source>
        <strain evidence="3">DSM 22002</strain>
    </source>
</reference>
<gene>
    <name evidence="2" type="ORF">SAMN04489720_2552</name>
</gene>
<dbReference type="EMBL" id="LT629695">
    <property type="protein sequence ID" value="SDH83784.1"/>
    <property type="molecule type" value="Genomic_DNA"/>
</dbReference>
<feature type="transmembrane region" description="Helical" evidence="1">
    <location>
        <begin position="40"/>
        <end position="63"/>
    </location>
</feature>
<keyword evidence="1" id="KW-0812">Transmembrane</keyword>
<feature type="transmembrane region" description="Helical" evidence="1">
    <location>
        <begin position="117"/>
        <end position="136"/>
    </location>
</feature>
<protein>
    <submittedName>
        <fullName evidence="2">Uncharacterized protein</fullName>
    </submittedName>
</protein>